<dbReference type="GO" id="GO:0006626">
    <property type="term" value="P:protein targeting to mitochondrion"/>
    <property type="evidence" value="ECO:0007669"/>
    <property type="project" value="TreeGrafter"/>
</dbReference>
<evidence type="ECO:0000256" key="5">
    <source>
        <dbReference type="SAM" id="MobiDB-lite"/>
    </source>
</evidence>
<dbReference type="Pfam" id="PF13877">
    <property type="entry name" value="RPAP3_C"/>
    <property type="match status" value="1"/>
</dbReference>
<dbReference type="Ensembl" id="ENSEBUT00000001621.1">
    <property type="protein sequence ID" value="ENSEBUP00000001299.1"/>
    <property type="gene ID" value="ENSEBUG00000001170.1"/>
</dbReference>
<dbReference type="GO" id="GO:0031072">
    <property type="term" value="F:heat shock protein binding"/>
    <property type="evidence" value="ECO:0007669"/>
    <property type="project" value="TreeGrafter"/>
</dbReference>
<organism evidence="7 8">
    <name type="scientific">Eptatretus burgeri</name>
    <name type="common">Inshore hagfish</name>
    <dbReference type="NCBI Taxonomy" id="7764"/>
    <lineage>
        <taxon>Eukaryota</taxon>
        <taxon>Metazoa</taxon>
        <taxon>Chordata</taxon>
        <taxon>Craniata</taxon>
        <taxon>Vertebrata</taxon>
        <taxon>Cyclostomata</taxon>
        <taxon>Myxini</taxon>
        <taxon>Myxiniformes</taxon>
        <taxon>Myxinidae</taxon>
        <taxon>Eptatretinae</taxon>
        <taxon>Eptatretus</taxon>
    </lineage>
</organism>
<feature type="region of interest" description="Disordered" evidence="5">
    <location>
        <begin position="1"/>
        <end position="68"/>
    </location>
</feature>
<keyword evidence="3" id="KW-0677">Repeat</keyword>
<dbReference type="InterPro" id="IPR025986">
    <property type="entry name" value="RPAP3-like_C"/>
</dbReference>
<dbReference type="GO" id="GO:0005739">
    <property type="term" value="C:mitochondrion"/>
    <property type="evidence" value="ECO:0007669"/>
    <property type="project" value="TreeGrafter"/>
</dbReference>
<evidence type="ECO:0000313" key="8">
    <source>
        <dbReference type="Proteomes" id="UP000694388"/>
    </source>
</evidence>
<comment type="subcellular location">
    <subcellularLocation>
        <location evidence="1">Cytoplasm</location>
    </subcellularLocation>
</comment>
<dbReference type="GO" id="GO:0005829">
    <property type="term" value="C:cytosol"/>
    <property type="evidence" value="ECO:0007669"/>
    <property type="project" value="TreeGrafter"/>
</dbReference>
<accession>A0A8C4N3X9</accession>
<keyword evidence="8" id="KW-1185">Reference proteome</keyword>
<proteinExistence type="predicted"/>
<reference evidence="7" key="2">
    <citation type="submission" date="2025-09" db="UniProtKB">
        <authorList>
            <consortium name="Ensembl"/>
        </authorList>
    </citation>
    <scope>IDENTIFICATION</scope>
</reference>
<name>A0A8C4N3X9_EPTBU</name>
<dbReference type="PANTHER" id="PTHR45984">
    <property type="entry name" value="RNA (RNA) POLYMERASE II ASSOCIATED PROTEIN HOMOLOG"/>
    <property type="match status" value="1"/>
</dbReference>
<reference evidence="7" key="1">
    <citation type="submission" date="2025-08" db="UniProtKB">
        <authorList>
            <consortium name="Ensembl"/>
        </authorList>
    </citation>
    <scope>IDENTIFICATION</scope>
</reference>
<evidence type="ECO:0000256" key="4">
    <source>
        <dbReference type="ARBA" id="ARBA00022803"/>
    </source>
</evidence>
<keyword evidence="4" id="KW-0802">TPR repeat</keyword>
<protein>
    <recommendedName>
        <fullName evidence="6">RNA-polymerase II-associated protein 3-like C-terminal domain-containing protein</fullName>
    </recommendedName>
</protein>
<evidence type="ECO:0000259" key="6">
    <source>
        <dbReference type="Pfam" id="PF13877"/>
    </source>
</evidence>
<dbReference type="AlphaFoldDB" id="A0A8C4N3X9"/>
<keyword evidence="2" id="KW-0963">Cytoplasm</keyword>
<evidence type="ECO:0000256" key="1">
    <source>
        <dbReference type="ARBA" id="ARBA00004496"/>
    </source>
</evidence>
<evidence type="ECO:0000313" key="7">
    <source>
        <dbReference type="Ensembl" id="ENSEBUP00000001299.1"/>
    </source>
</evidence>
<feature type="compositionally biased region" description="Basic and acidic residues" evidence="5">
    <location>
        <begin position="34"/>
        <end position="56"/>
    </location>
</feature>
<evidence type="ECO:0000256" key="3">
    <source>
        <dbReference type="ARBA" id="ARBA00022737"/>
    </source>
</evidence>
<dbReference type="PANTHER" id="PTHR45984:SF2">
    <property type="entry name" value="MITOCHONDRIAL IMPORT RECEPTOR SUBUNIT TOM34"/>
    <property type="match status" value="1"/>
</dbReference>
<dbReference type="Proteomes" id="UP000694388">
    <property type="component" value="Unplaced"/>
</dbReference>
<dbReference type="InterPro" id="IPR051982">
    <property type="entry name" value="CiliaryAsmbly_MitoImport"/>
</dbReference>
<feature type="domain" description="RNA-polymerase II-associated protein 3-like C-terminal" evidence="6">
    <location>
        <begin position="107"/>
        <end position="195"/>
    </location>
</feature>
<sequence length="229" mass="25430">MDKNERCEQSESVTSDSSFHENDQLTLSSNMINIHKETAKECDDCGKVEQDAREKQSQTSNYNSEIEAPHPIKSVSAARKQYLNAKTMVDTEEPNSLCSTNVTTELSTFEFGQHWQWHVSKGDIRGVAALLQGVSPSHIPVLLGNKLEGAGVGCALHALRHLVNIQADLAYQLLLYLTRTPRFQLVSMFLSEDERKAGEELLEELDCASATAGYGKYDVASLRRILDLA</sequence>
<evidence type="ECO:0000256" key="2">
    <source>
        <dbReference type="ARBA" id="ARBA00022490"/>
    </source>
</evidence>